<keyword evidence="3" id="KW-0949">S-adenosyl-L-methionine</keyword>
<organism evidence="5 6">
    <name type="scientific">Fistulina hepatica ATCC 64428</name>
    <dbReference type="NCBI Taxonomy" id="1128425"/>
    <lineage>
        <taxon>Eukaryota</taxon>
        <taxon>Fungi</taxon>
        <taxon>Dikarya</taxon>
        <taxon>Basidiomycota</taxon>
        <taxon>Agaricomycotina</taxon>
        <taxon>Agaricomycetes</taxon>
        <taxon>Agaricomycetidae</taxon>
        <taxon>Agaricales</taxon>
        <taxon>Fistulinaceae</taxon>
        <taxon>Fistulina</taxon>
    </lineage>
</organism>
<evidence type="ECO:0000259" key="4">
    <source>
        <dbReference type="Pfam" id="PF08100"/>
    </source>
</evidence>
<dbReference type="PANTHER" id="PTHR43712:SF2">
    <property type="entry name" value="O-METHYLTRANSFERASE CICE"/>
    <property type="match status" value="1"/>
</dbReference>
<dbReference type="InterPro" id="IPR036388">
    <property type="entry name" value="WH-like_DNA-bd_sf"/>
</dbReference>
<name>A0A0D7AC52_9AGAR</name>
<dbReference type="Pfam" id="PF08100">
    <property type="entry name" value="Dimerisation"/>
    <property type="match status" value="1"/>
</dbReference>
<protein>
    <recommendedName>
        <fullName evidence="4">O-methyltransferase dimerisation domain-containing protein</fullName>
    </recommendedName>
</protein>
<evidence type="ECO:0000313" key="5">
    <source>
        <dbReference type="EMBL" id="KIY48413.1"/>
    </source>
</evidence>
<dbReference type="Proteomes" id="UP000054144">
    <property type="component" value="Unassembled WGS sequence"/>
</dbReference>
<evidence type="ECO:0000313" key="6">
    <source>
        <dbReference type="Proteomes" id="UP000054144"/>
    </source>
</evidence>
<dbReference type="SUPFAM" id="SSF46785">
    <property type="entry name" value="Winged helix' DNA-binding domain"/>
    <property type="match status" value="1"/>
</dbReference>
<dbReference type="GO" id="GO:0032259">
    <property type="term" value="P:methylation"/>
    <property type="evidence" value="ECO:0007669"/>
    <property type="project" value="UniProtKB-KW"/>
</dbReference>
<dbReference type="EMBL" id="KN881833">
    <property type="protein sequence ID" value="KIY48413.1"/>
    <property type="molecule type" value="Genomic_DNA"/>
</dbReference>
<dbReference type="OrthoDB" id="3096923at2759"/>
<dbReference type="InterPro" id="IPR012967">
    <property type="entry name" value="COMT_dimerisation"/>
</dbReference>
<dbReference type="Gene3D" id="1.10.10.10">
    <property type="entry name" value="Winged helix-like DNA-binding domain superfamily/Winged helix DNA-binding domain"/>
    <property type="match status" value="1"/>
</dbReference>
<evidence type="ECO:0000256" key="1">
    <source>
        <dbReference type="ARBA" id="ARBA00022603"/>
    </source>
</evidence>
<feature type="domain" description="O-methyltransferase dimerisation" evidence="4">
    <location>
        <begin position="91"/>
        <end position="151"/>
    </location>
</feature>
<accession>A0A0D7AC52</accession>
<dbReference type="AlphaFoldDB" id="A0A0D7AC52"/>
<dbReference type="PANTHER" id="PTHR43712">
    <property type="entry name" value="PUTATIVE (AFU_ORTHOLOGUE AFUA_4G14580)-RELATED"/>
    <property type="match status" value="1"/>
</dbReference>
<sequence>MVSLVDSSPKKAPSLLRQLADLISASVDKIDAIFEEKGLEYPSLFSPIDGASPAEAAARDPHVMQVAAVVVAACSQLGATLHVPIVILSQAALSYHIPSALRFAIETDCADILRGQDRGLHVGDIASVHGVDASRLGRCLRLLAGHHIFKEACKPLR</sequence>
<keyword evidence="1" id="KW-0489">Methyltransferase</keyword>
<dbReference type="GO" id="GO:0046983">
    <property type="term" value="F:protein dimerization activity"/>
    <property type="evidence" value="ECO:0007669"/>
    <property type="project" value="InterPro"/>
</dbReference>
<dbReference type="InterPro" id="IPR036390">
    <property type="entry name" value="WH_DNA-bd_sf"/>
</dbReference>
<proteinExistence type="predicted"/>
<evidence type="ECO:0000256" key="2">
    <source>
        <dbReference type="ARBA" id="ARBA00022679"/>
    </source>
</evidence>
<gene>
    <name evidence="5" type="ORF">FISHEDRAFT_73612</name>
</gene>
<dbReference type="GO" id="GO:0008168">
    <property type="term" value="F:methyltransferase activity"/>
    <property type="evidence" value="ECO:0007669"/>
    <property type="project" value="UniProtKB-KW"/>
</dbReference>
<keyword evidence="2" id="KW-0808">Transferase</keyword>
<reference evidence="5 6" key="1">
    <citation type="journal article" date="2015" name="Fungal Genet. Biol.">
        <title>Evolution of novel wood decay mechanisms in Agaricales revealed by the genome sequences of Fistulina hepatica and Cylindrobasidium torrendii.</title>
        <authorList>
            <person name="Floudas D."/>
            <person name="Held B.W."/>
            <person name="Riley R."/>
            <person name="Nagy L.G."/>
            <person name="Koehler G."/>
            <person name="Ransdell A.S."/>
            <person name="Younus H."/>
            <person name="Chow J."/>
            <person name="Chiniquy J."/>
            <person name="Lipzen A."/>
            <person name="Tritt A."/>
            <person name="Sun H."/>
            <person name="Haridas S."/>
            <person name="LaButti K."/>
            <person name="Ohm R.A."/>
            <person name="Kues U."/>
            <person name="Blanchette R.A."/>
            <person name="Grigoriev I.V."/>
            <person name="Minto R.E."/>
            <person name="Hibbett D.S."/>
        </authorList>
    </citation>
    <scope>NUCLEOTIDE SEQUENCE [LARGE SCALE GENOMIC DNA]</scope>
    <source>
        <strain evidence="5 6">ATCC 64428</strain>
    </source>
</reference>
<keyword evidence="6" id="KW-1185">Reference proteome</keyword>
<evidence type="ECO:0000256" key="3">
    <source>
        <dbReference type="ARBA" id="ARBA00022691"/>
    </source>
</evidence>